<feature type="transmembrane region" description="Helical" evidence="3">
    <location>
        <begin position="50"/>
        <end position="74"/>
    </location>
</feature>
<evidence type="ECO:0000256" key="2">
    <source>
        <dbReference type="SAM" id="MobiDB-lite"/>
    </source>
</evidence>
<keyword evidence="3" id="KW-1133">Transmembrane helix</keyword>
<accession>B9XAW9</accession>
<gene>
    <name evidence="5" type="ORF">Cflav_PD5789</name>
</gene>
<dbReference type="PANTHER" id="PTHR43318">
    <property type="entry name" value="UDP-N-ACETYLGLUCOSAMINE 4,6-DEHYDRATASE"/>
    <property type="match status" value="1"/>
</dbReference>
<evidence type="ECO:0000256" key="1">
    <source>
        <dbReference type="ARBA" id="ARBA00007430"/>
    </source>
</evidence>
<dbReference type="RefSeq" id="WP_007412967.1">
    <property type="nucleotide sequence ID" value="NZ_ABOX02000002.1"/>
</dbReference>
<keyword evidence="3" id="KW-0812">Transmembrane</keyword>
<keyword evidence="3" id="KW-0472">Membrane</keyword>
<dbReference type="PANTHER" id="PTHR43318:SF1">
    <property type="entry name" value="POLYSACCHARIDE BIOSYNTHESIS PROTEIN EPSC-RELATED"/>
    <property type="match status" value="1"/>
</dbReference>
<dbReference type="InterPro" id="IPR003869">
    <property type="entry name" value="Polysac_CapD-like"/>
</dbReference>
<evidence type="ECO:0000313" key="6">
    <source>
        <dbReference type="Proteomes" id="UP000003688"/>
    </source>
</evidence>
<comment type="caution">
    <text evidence="5">The sequence shown here is derived from an EMBL/GenBank/DDBJ whole genome shotgun (WGS) entry which is preliminary data.</text>
</comment>
<reference evidence="5 6" key="1">
    <citation type="journal article" date="2011" name="J. Bacteriol.">
        <title>Genome sequence of 'Pedosphaera parvula' Ellin514, an aerobic Verrucomicrobial isolate from pasture soil.</title>
        <authorList>
            <person name="Kant R."/>
            <person name="van Passel M.W."/>
            <person name="Sangwan P."/>
            <person name="Palva A."/>
            <person name="Lucas S."/>
            <person name="Copeland A."/>
            <person name="Lapidus A."/>
            <person name="Glavina Del Rio T."/>
            <person name="Dalin E."/>
            <person name="Tice H."/>
            <person name="Bruce D."/>
            <person name="Goodwin L."/>
            <person name="Pitluck S."/>
            <person name="Chertkov O."/>
            <person name="Larimer F.W."/>
            <person name="Land M.L."/>
            <person name="Hauser L."/>
            <person name="Brettin T.S."/>
            <person name="Detter J.C."/>
            <person name="Han S."/>
            <person name="de Vos W.M."/>
            <person name="Janssen P.H."/>
            <person name="Smidt H."/>
        </authorList>
    </citation>
    <scope>NUCLEOTIDE SEQUENCE [LARGE SCALE GENOMIC DNA]</scope>
    <source>
        <strain evidence="5 6">Ellin514</strain>
    </source>
</reference>
<name>B9XAW9_PEDPL</name>
<feature type="region of interest" description="Disordered" evidence="2">
    <location>
        <begin position="654"/>
        <end position="674"/>
    </location>
</feature>
<sequence precursor="true">MDIYKLRYLRLLLIVLIYGVVLASSLWLAYWLRFDFVIPPDQRQQIFRHLLFIVSFQLVALLVIGQFAGLLSYFSIPDLRLLFYGLAVPLCGLLGLWHFSFSEHLPPRSILLLDFILAFGGLSACRLTFRLIRERHRSVQGQLQKASIRVGIIGAGDAGAALIRELISKPGLGMQPVAIFDDDCNKWQSRVHTVPVVGPPETITAIQAKLRLDEIVIAMPSAPAKRIREIVSFLQQLKLRFKTVPSFDQLATGKVSVTQLRPVEIQDLLGREPIQLERRNIEQCLSDQVVMVTGAGGSIGSELCRQIVQFHPRRVLLVDQSEVQLFQIEQELIELGKGNIIHPIVADIVDCSRMEHIFKRFRPSVIFHAAAHKHVPMMECQPGEAIQNNTLGTVHLAQLAMEFEVERFVLISTDKAINPTSVMGATKRLAELFVQALHASNPEGTKFMAVRFGNVLGSSGSVVPIFKRQIAAGGPVKVTHPQMTRYFMTIPEAASLVLQSGALGVGGEIFVLDMGKPVKVADLAKQLIELSGYKPGEIEIQYVGLRPGEKLFEELQHEAENLAPTHHPKILRFTAAPMSLEDIQEHIRKLMDGLHSMDANHLKLLIKQAVPEYNPHLLTNGEIVASTRTVSMTIKSPGQEKRRPVSARFPMIASWNHPEHERKGENAPAESLTV</sequence>
<dbReference type="Pfam" id="PF13727">
    <property type="entry name" value="CoA_binding_3"/>
    <property type="match status" value="1"/>
</dbReference>
<dbReference type="InterPro" id="IPR029063">
    <property type="entry name" value="SAM-dependent_MTases_sf"/>
</dbReference>
<dbReference type="Gene3D" id="3.40.50.720">
    <property type="entry name" value="NAD(P)-binding Rossmann-like Domain"/>
    <property type="match status" value="2"/>
</dbReference>
<organism evidence="5 6">
    <name type="scientific">Pedosphaera parvula (strain Ellin514)</name>
    <dbReference type="NCBI Taxonomy" id="320771"/>
    <lineage>
        <taxon>Bacteria</taxon>
        <taxon>Pseudomonadati</taxon>
        <taxon>Verrucomicrobiota</taxon>
        <taxon>Pedosphaerae</taxon>
        <taxon>Pedosphaerales</taxon>
        <taxon>Pedosphaeraceae</taxon>
        <taxon>Pedosphaera</taxon>
    </lineage>
</organism>
<dbReference type="Pfam" id="PF02719">
    <property type="entry name" value="Polysacc_synt_2"/>
    <property type="match status" value="1"/>
</dbReference>
<dbReference type="InterPro" id="IPR036291">
    <property type="entry name" value="NAD(P)-bd_dom_sf"/>
</dbReference>
<dbReference type="STRING" id="320771.Cflav_PD5789"/>
<dbReference type="OrthoDB" id="9803111at2"/>
<dbReference type="SUPFAM" id="SSF51735">
    <property type="entry name" value="NAD(P)-binding Rossmann-fold domains"/>
    <property type="match status" value="1"/>
</dbReference>
<feature type="transmembrane region" description="Helical" evidence="3">
    <location>
        <begin position="111"/>
        <end position="129"/>
    </location>
</feature>
<dbReference type="CDD" id="cd05237">
    <property type="entry name" value="UDP_invert_4-6DH_SDR_e"/>
    <property type="match status" value="1"/>
</dbReference>
<protein>
    <submittedName>
        <fullName evidence="5">Polysaccharide biosynthesis protein CapD</fullName>
    </submittedName>
</protein>
<evidence type="ECO:0000313" key="5">
    <source>
        <dbReference type="EMBL" id="EEF63154.1"/>
    </source>
</evidence>
<feature type="domain" description="Polysaccharide biosynthesis protein CapD-like" evidence="4">
    <location>
        <begin position="290"/>
        <end position="573"/>
    </location>
</feature>
<dbReference type="AlphaFoldDB" id="B9XAW9"/>
<dbReference type="InterPro" id="IPR051203">
    <property type="entry name" value="Polysaccharide_Synthase-Rel"/>
</dbReference>
<proteinExistence type="inferred from homology"/>
<comment type="similarity">
    <text evidence="1">Belongs to the polysaccharide synthase family.</text>
</comment>
<keyword evidence="6" id="KW-1185">Reference proteome</keyword>
<evidence type="ECO:0000259" key="4">
    <source>
        <dbReference type="Pfam" id="PF02719"/>
    </source>
</evidence>
<dbReference type="EMBL" id="ABOX02000002">
    <property type="protein sequence ID" value="EEF63154.1"/>
    <property type="molecule type" value="Genomic_DNA"/>
</dbReference>
<feature type="transmembrane region" description="Helical" evidence="3">
    <location>
        <begin position="81"/>
        <end position="99"/>
    </location>
</feature>
<dbReference type="Proteomes" id="UP000003688">
    <property type="component" value="Unassembled WGS sequence"/>
</dbReference>
<dbReference type="SUPFAM" id="SSF53335">
    <property type="entry name" value="S-adenosyl-L-methionine-dependent methyltransferases"/>
    <property type="match status" value="1"/>
</dbReference>
<feature type="transmembrane region" description="Helical" evidence="3">
    <location>
        <begin position="12"/>
        <end position="30"/>
    </location>
</feature>
<evidence type="ECO:0000256" key="3">
    <source>
        <dbReference type="SAM" id="Phobius"/>
    </source>
</evidence>